<protein>
    <submittedName>
        <fullName evidence="2">Alpha/beta hydrolase</fullName>
    </submittedName>
</protein>
<evidence type="ECO:0000259" key="1">
    <source>
        <dbReference type="Pfam" id="PF00561"/>
    </source>
</evidence>
<organism evidence="2 3">
    <name type="scientific">Acrocarpospora phusangensis</name>
    <dbReference type="NCBI Taxonomy" id="1070424"/>
    <lineage>
        <taxon>Bacteria</taxon>
        <taxon>Bacillati</taxon>
        <taxon>Actinomycetota</taxon>
        <taxon>Actinomycetes</taxon>
        <taxon>Streptosporangiales</taxon>
        <taxon>Streptosporangiaceae</taxon>
        <taxon>Acrocarpospora</taxon>
    </lineage>
</organism>
<dbReference type="Gene3D" id="3.40.50.1820">
    <property type="entry name" value="alpha/beta hydrolase"/>
    <property type="match status" value="1"/>
</dbReference>
<dbReference type="InterPro" id="IPR050266">
    <property type="entry name" value="AB_hydrolase_sf"/>
</dbReference>
<evidence type="ECO:0000313" key="2">
    <source>
        <dbReference type="EMBL" id="GIH27067.1"/>
    </source>
</evidence>
<dbReference type="SUPFAM" id="SSF53474">
    <property type="entry name" value="alpha/beta-Hydrolases"/>
    <property type="match status" value="1"/>
</dbReference>
<accession>A0A919QDQ7</accession>
<keyword evidence="2" id="KW-0378">Hydrolase</keyword>
<reference evidence="2" key="1">
    <citation type="submission" date="2021-01" db="EMBL/GenBank/DDBJ databases">
        <title>Whole genome shotgun sequence of Acrocarpospora phusangensis NBRC 108782.</title>
        <authorList>
            <person name="Komaki H."/>
            <person name="Tamura T."/>
        </authorList>
    </citation>
    <scope>NUCLEOTIDE SEQUENCE</scope>
    <source>
        <strain evidence="2">NBRC 108782</strain>
    </source>
</reference>
<feature type="domain" description="AB hydrolase-1" evidence="1">
    <location>
        <begin position="31"/>
        <end position="254"/>
    </location>
</feature>
<dbReference type="Pfam" id="PF00561">
    <property type="entry name" value="Abhydrolase_1"/>
    <property type="match status" value="1"/>
</dbReference>
<name>A0A919QDQ7_9ACTN</name>
<comment type="caution">
    <text evidence="2">The sequence shown here is derived from an EMBL/GenBank/DDBJ whole genome shotgun (WGS) entry which is preliminary data.</text>
</comment>
<dbReference type="EMBL" id="BOOA01000049">
    <property type="protein sequence ID" value="GIH27067.1"/>
    <property type="molecule type" value="Genomic_DNA"/>
</dbReference>
<dbReference type="AlphaFoldDB" id="A0A919QDQ7"/>
<proteinExistence type="predicted"/>
<keyword evidence="3" id="KW-1185">Reference proteome</keyword>
<dbReference type="Proteomes" id="UP000640052">
    <property type="component" value="Unassembled WGS sequence"/>
</dbReference>
<dbReference type="InterPro" id="IPR000073">
    <property type="entry name" value="AB_hydrolase_1"/>
</dbReference>
<dbReference type="PRINTS" id="PR00111">
    <property type="entry name" value="ABHYDROLASE"/>
</dbReference>
<dbReference type="PANTHER" id="PTHR43798">
    <property type="entry name" value="MONOACYLGLYCEROL LIPASE"/>
    <property type="match status" value="1"/>
</dbReference>
<dbReference type="InterPro" id="IPR029058">
    <property type="entry name" value="AB_hydrolase_fold"/>
</dbReference>
<evidence type="ECO:0000313" key="3">
    <source>
        <dbReference type="Proteomes" id="UP000640052"/>
    </source>
</evidence>
<dbReference type="GO" id="GO:0016787">
    <property type="term" value="F:hydrolase activity"/>
    <property type="evidence" value="ECO:0007669"/>
    <property type="project" value="UniProtKB-KW"/>
</dbReference>
<gene>
    <name evidence="2" type="ORF">Aph01nite_53770</name>
</gene>
<sequence>MHAARAWRLEAVEVTVGRVQLYSRVAGSGVPLVLLHAFPFSSAMWLGQREGLASHCRVITPDLRGFGGSRLGDDQPSLDAMADDVAELLDAEGIDRAVIGGQSMGGYVTMALCRRHPDRVRAVILADTKAAPDTPEAAANREKTAQRVLSGETLADTVPNLVGSTTLTSRPMVLGRIRGLVQSAPPDAVAWASRAMATRPDSFDTLRSLRVPALVLVGEEDRLTTPADAEAMRDALPTAHLEILPKAGHLSAIETPESFNHSLTDFLTRLQQL</sequence>